<dbReference type="InterPro" id="IPR051920">
    <property type="entry name" value="MPT_Adenylyltrnsfr/MoaC-Rel"/>
</dbReference>
<dbReference type="Proteomes" id="UP000198406">
    <property type="component" value="Unassembled WGS sequence"/>
</dbReference>
<dbReference type="EMBL" id="BDSP01000259">
    <property type="protein sequence ID" value="GAX27830.1"/>
    <property type="molecule type" value="Genomic_DNA"/>
</dbReference>
<dbReference type="InParanoid" id="A0A1Z5KNB7"/>
<dbReference type="InterPro" id="IPR036425">
    <property type="entry name" value="MoaB/Mog-like_dom_sf"/>
</dbReference>
<dbReference type="PROSITE" id="PS01078">
    <property type="entry name" value="MOCF_BIOSYNTHESIS_1"/>
    <property type="match status" value="1"/>
</dbReference>
<evidence type="ECO:0000313" key="7">
    <source>
        <dbReference type="Proteomes" id="UP000198406"/>
    </source>
</evidence>
<dbReference type="SUPFAM" id="SSF53218">
    <property type="entry name" value="Molybdenum cofactor biosynthesis proteins"/>
    <property type="match status" value="1"/>
</dbReference>
<dbReference type="GO" id="GO:0061599">
    <property type="term" value="F:molybdopterin molybdotransferase activity"/>
    <property type="evidence" value="ECO:0007669"/>
    <property type="project" value="UniProtKB-EC"/>
</dbReference>
<protein>
    <recommendedName>
        <fullName evidence="2">molybdopterin molybdotransferase</fullName>
        <ecNumber evidence="2">2.10.1.1</ecNumber>
    </recommendedName>
</protein>
<gene>
    <name evidence="6" type="ORF">FisN_13Hh063</name>
</gene>
<evidence type="ECO:0000256" key="4">
    <source>
        <dbReference type="SAM" id="MobiDB-lite"/>
    </source>
</evidence>
<dbReference type="CDD" id="cd00886">
    <property type="entry name" value="MogA_MoaB"/>
    <property type="match status" value="1"/>
</dbReference>
<accession>A0A1Z5KNB7</accession>
<dbReference type="SUPFAM" id="SSF158757">
    <property type="entry name" value="SMc04008-like"/>
    <property type="match status" value="1"/>
</dbReference>
<dbReference type="OrthoDB" id="4349954at2759"/>
<dbReference type="InterPro" id="IPR023163">
    <property type="entry name" value="SMc04008-like_domain"/>
</dbReference>
<dbReference type="InterPro" id="IPR008284">
    <property type="entry name" value="MoCF_biosynth_CS"/>
</dbReference>
<dbReference type="Pfam" id="PF00994">
    <property type="entry name" value="MoCF_biosynth"/>
    <property type="match status" value="1"/>
</dbReference>
<keyword evidence="7" id="KW-1185">Reference proteome</keyword>
<evidence type="ECO:0000256" key="3">
    <source>
        <dbReference type="ARBA" id="ARBA00023150"/>
    </source>
</evidence>
<dbReference type="AlphaFoldDB" id="A0A1Z5KNB7"/>
<sequence length="358" mass="39224">MTSASPTSSYCAQKLPSSVLQELEAGAFQSLCHHLQERSDAVQNLDLMTLSGFCRNCLAKWMVKTARQLVDDTSRHLSTDTVQALNQMGYAEAAEHVYGIPYDEWKKRHQRKATEEQMQKYEASTALHAQHDTALLEKRDMPLASNVCCQDVDDIDTKGPQLTPSQHLKQQSFPAPQPEDRTIPPFTPPPIPFQYLPEPLHVAVLTVSDRASQGAYVTGDLSGPAVVEAVQEVLQNNSLCEVTTAIVPDDMERILAQLNSWKDQVHLILTTGGTGFSSRDVTPEATKRVLDTELPGLMAFVTTECSRLQPLASLSRGTAGILGTSTVVANLPGNPKGVQEMIPVLLPLLLNMVVELQE</sequence>
<dbReference type="PANTHER" id="PTHR43764:SF1">
    <property type="entry name" value="MOLYBDOPTERIN MOLYBDOTRANSFERASE"/>
    <property type="match status" value="1"/>
</dbReference>
<dbReference type="NCBIfam" id="TIGR00177">
    <property type="entry name" value="molyb_syn"/>
    <property type="match status" value="1"/>
</dbReference>
<reference evidence="6 7" key="1">
    <citation type="journal article" date="2015" name="Plant Cell">
        <title>Oil accumulation by the oleaginous diatom Fistulifera solaris as revealed by the genome and transcriptome.</title>
        <authorList>
            <person name="Tanaka T."/>
            <person name="Maeda Y."/>
            <person name="Veluchamy A."/>
            <person name="Tanaka M."/>
            <person name="Abida H."/>
            <person name="Marechal E."/>
            <person name="Bowler C."/>
            <person name="Muto M."/>
            <person name="Sunaga Y."/>
            <person name="Tanaka M."/>
            <person name="Yoshino T."/>
            <person name="Taniguchi T."/>
            <person name="Fukuda Y."/>
            <person name="Nemoto M."/>
            <person name="Matsumoto M."/>
            <person name="Wong P.S."/>
            <person name="Aburatani S."/>
            <person name="Fujibuchi W."/>
        </authorList>
    </citation>
    <scope>NUCLEOTIDE SEQUENCE [LARGE SCALE GENOMIC DNA]</scope>
    <source>
        <strain evidence="6 7">JPCC DA0580</strain>
    </source>
</reference>
<evidence type="ECO:0000259" key="5">
    <source>
        <dbReference type="SMART" id="SM00852"/>
    </source>
</evidence>
<feature type="region of interest" description="Disordered" evidence="4">
    <location>
        <begin position="158"/>
        <end position="178"/>
    </location>
</feature>
<evidence type="ECO:0000256" key="2">
    <source>
        <dbReference type="ARBA" id="ARBA00013269"/>
    </source>
</evidence>
<comment type="pathway">
    <text evidence="1">Cofactor biosynthesis; molybdopterin biosynthesis.</text>
</comment>
<dbReference type="SMART" id="SM00852">
    <property type="entry name" value="MoCF_biosynth"/>
    <property type="match status" value="1"/>
</dbReference>
<dbReference type="GO" id="GO:0006777">
    <property type="term" value="P:Mo-molybdopterin cofactor biosynthetic process"/>
    <property type="evidence" value="ECO:0007669"/>
    <property type="project" value="UniProtKB-KW"/>
</dbReference>
<feature type="domain" description="MoaB/Mog" evidence="5">
    <location>
        <begin position="203"/>
        <end position="352"/>
    </location>
</feature>
<dbReference type="GO" id="GO:0016779">
    <property type="term" value="F:nucleotidyltransferase activity"/>
    <property type="evidence" value="ECO:0007669"/>
    <property type="project" value="UniProtKB-KW"/>
</dbReference>
<dbReference type="PANTHER" id="PTHR43764">
    <property type="entry name" value="MOLYBDENUM COFACTOR BIOSYNTHESIS"/>
    <property type="match status" value="1"/>
</dbReference>
<evidence type="ECO:0000313" key="6">
    <source>
        <dbReference type="EMBL" id="GAX27830.1"/>
    </source>
</evidence>
<dbReference type="InterPro" id="IPR036810">
    <property type="entry name" value="SMc04008-like_sf"/>
</dbReference>
<dbReference type="Pfam" id="PF06844">
    <property type="entry name" value="DUF1244"/>
    <property type="match status" value="1"/>
</dbReference>
<keyword evidence="3" id="KW-0501">Molybdenum cofactor biosynthesis</keyword>
<dbReference type="InterPro" id="IPR001453">
    <property type="entry name" value="MoaB/Mog_dom"/>
</dbReference>
<dbReference type="Gene3D" id="1.10.3340.10">
    <property type="entry name" value="SMc04008-like"/>
    <property type="match status" value="1"/>
</dbReference>
<keyword evidence="6" id="KW-0548">Nucleotidyltransferase</keyword>
<name>A0A1Z5KNB7_FISSO</name>
<dbReference type="EC" id="2.10.1.1" evidence="2"/>
<evidence type="ECO:0000256" key="1">
    <source>
        <dbReference type="ARBA" id="ARBA00005046"/>
    </source>
</evidence>
<keyword evidence="6" id="KW-0808">Transferase</keyword>
<organism evidence="6 7">
    <name type="scientific">Fistulifera solaris</name>
    <name type="common">Oleaginous diatom</name>
    <dbReference type="NCBI Taxonomy" id="1519565"/>
    <lineage>
        <taxon>Eukaryota</taxon>
        <taxon>Sar</taxon>
        <taxon>Stramenopiles</taxon>
        <taxon>Ochrophyta</taxon>
        <taxon>Bacillariophyta</taxon>
        <taxon>Bacillariophyceae</taxon>
        <taxon>Bacillariophycidae</taxon>
        <taxon>Naviculales</taxon>
        <taxon>Naviculaceae</taxon>
        <taxon>Fistulifera</taxon>
    </lineage>
</organism>
<feature type="compositionally biased region" description="Polar residues" evidence="4">
    <location>
        <begin position="160"/>
        <end position="174"/>
    </location>
</feature>
<comment type="caution">
    <text evidence="6">The sequence shown here is derived from an EMBL/GenBank/DDBJ whole genome shotgun (WGS) entry which is preliminary data.</text>
</comment>
<dbReference type="Gene3D" id="3.40.980.10">
    <property type="entry name" value="MoaB/Mog-like domain"/>
    <property type="match status" value="1"/>
</dbReference>
<proteinExistence type="predicted"/>